<dbReference type="EMBL" id="JBHUOM010000035">
    <property type="protein sequence ID" value="MFD2937513.1"/>
    <property type="molecule type" value="Genomic_DNA"/>
</dbReference>
<comment type="caution">
    <text evidence="1">The sequence shown here is derived from an EMBL/GenBank/DDBJ whole genome shotgun (WGS) entry which is preliminary data.</text>
</comment>
<name>A0ABW6AT68_9BACT</name>
<reference evidence="2" key="1">
    <citation type="journal article" date="2019" name="Int. J. Syst. Evol. Microbiol.">
        <title>The Global Catalogue of Microorganisms (GCM) 10K type strain sequencing project: providing services to taxonomists for standard genome sequencing and annotation.</title>
        <authorList>
            <consortium name="The Broad Institute Genomics Platform"/>
            <consortium name="The Broad Institute Genome Sequencing Center for Infectious Disease"/>
            <person name="Wu L."/>
            <person name="Ma J."/>
        </authorList>
    </citation>
    <scope>NUCLEOTIDE SEQUENCE [LARGE SCALE GENOMIC DNA]</scope>
    <source>
        <strain evidence="2">KCTC 52490</strain>
    </source>
</reference>
<organism evidence="1 2">
    <name type="scientific">Spirosoma flavum</name>
    <dbReference type="NCBI Taxonomy" id="2048557"/>
    <lineage>
        <taxon>Bacteria</taxon>
        <taxon>Pseudomonadati</taxon>
        <taxon>Bacteroidota</taxon>
        <taxon>Cytophagia</taxon>
        <taxon>Cytophagales</taxon>
        <taxon>Cytophagaceae</taxon>
        <taxon>Spirosoma</taxon>
    </lineage>
</organism>
<evidence type="ECO:0000313" key="1">
    <source>
        <dbReference type="EMBL" id="MFD2937513.1"/>
    </source>
</evidence>
<gene>
    <name evidence="1" type="ORF">ACFS25_27315</name>
</gene>
<dbReference type="Proteomes" id="UP001597512">
    <property type="component" value="Unassembled WGS sequence"/>
</dbReference>
<dbReference type="InterPro" id="IPR038071">
    <property type="entry name" value="UROD/MetE-like_sf"/>
</dbReference>
<evidence type="ECO:0000313" key="2">
    <source>
        <dbReference type="Proteomes" id="UP001597512"/>
    </source>
</evidence>
<dbReference type="Gene3D" id="3.20.20.210">
    <property type="match status" value="1"/>
</dbReference>
<dbReference type="RefSeq" id="WP_381507661.1">
    <property type="nucleotide sequence ID" value="NZ_JBHUOM010000035.1"/>
</dbReference>
<accession>A0ABW6AT68</accession>
<keyword evidence="2" id="KW-1185">Reference proteome</keyword>
<sequence>MNVSFWKHHPVADQHGRQLAQQTIAFQHQFDFNYIKLTPAGSWLAVCYGLTDAWRGDALGRREIIQPLITNPQDWCTLVDFRTSVPRMLEEQLLAAQLTRAAFPHQPVYATVFSPVSQAIQLAGLEQFMRHWLDFPELVSVGLAKLTENLYFVLEEFSRQSIQELYYVIQHARTDGLPPALHGPLSKLSDQPCLLEASRLFRDVIIHLHGQGVYNPLSAVSPKARFHYGTTTQGGVSSVNLPAHQTHLPGLSTNILAACQDADQTRQVIRTYYSPASAGGNSHLMAECVLPLSFPDHQINVWKQAARHSGLPLP</sequence>
<protein>
    <submittedName>
        <fullName evidence="1">Uncharacterized protein</fullName>
    </submittedName>
</protein>
<proteinExistence type="predicted"/>